<feature type="transmembrane region" description="Helical" evidence="4">
    <location>
        <begin position="330"/>
        <end position="348"/>
    </location>
</feature>
<dbReference type="SUPFAM" id="SSF53448">
    <property type="entry name" value="Nucleotide-diphospho-sugar transferases"/>
    <property type="match status" value="1"/>
</dbReference>
<keyword evidence="4" id="KW-0812">Transmembrane</keyword>
<proteinExistence type="inferred from homology"/>
<dbReference type="AlphaFoldDB" id="A0A7D4U8Y0"/>
<feature type="transmembrane region" description="Helical" evidence="4">
    <location>
        <begin position="303"/>
        <end position="323"/>
    </location>
</feature>
<evidence type="ECO:0000256" key="4">
    <source>
        <dbReference type="SAM" id="Phobius"/>
    </source>
</evidence>
<dbReference type="Proteomes" id="UP000505355">
    <property type="component" value="Chromosome"/>
</dbReference>
<feature type="domain" description="Glycosyltransferase 2-like" evidence="5">
    <location>
        <begin position="43"/>
        <end position="213"/>
    </location>
</feature>
<dbReference type="CDD" id="cd00761">
    <property type="entry name" value="Glyco_tranf_GTA_type"/>
    <property type="match status" value="1"/>
</dbReference>
<dbReference type="GO" id="GO:0016757">
    <property type="term" value="F:glycosyltransferase activity"/>
    <property type="evidence" value="ECO:0007669"/>
    <property type="project" value="UniProtKB-KW"/>
</dbReference>
<feature type="transmembrane region" description="Helical" evidence="4">
    <location>
        <begin position="275"/>
        <end position="297"/>
    </location>
</feature>
<protein>
    <submittedName>
        <fullName evidence="6">Glycosyltransferase</fullName>
    </submittedName>
</protein>
<dbReference type="RefSeq" id="WP_173413280.1">
    <property type="nucleotide sequence ID" value="NZ_CP054139.1"/>
</dbReference>
<dbReference type="Gene3D" id="3.90.550.10">
    <property type="entry name" value="Spore Coat Polysaccharide Biosynthesis Protein SpsA, Chain A"/>
    <property type="match status" value="1"/>
</dbReference>
<sequence length="375" mass="42423">MLICPLIMLTVWWGLAVYLVINSRKIGFLRDVKPAQDEPSLAIIVAVRNEEADLEHALSSVCNINYTNYKVIVVNDRSTDRTPQILEKLAAQYPQIITETITELPPRWLGKNHALYRGYLQTHAEWLLFTDADIVFEKDAIKKALTYATANHIHHLALMPNVISRSAMLNSILQTFGIMFNLKIRPWEARDPKSKAAVGVGAFNMVRRQAYKQAGTHEAIRLRPDDDLKLGAIVKQAGFRSDVLYGTGEISLEWYTSVGQFVNGLMKNVFSVSKYNLPLALFNGVSAFVGFCLPVPLGLLSGSVYGVLISLGILLSHWFLFWFTPGRKKWWYFLTLTYAGAVMVYIIIKSALLNVKDKGIYWRDSFYPLEELKKG</sequence>
<dbReference type="Pfam" id="PF00535">
    <property type="entry name" value="Glycos_transf_2"/>
    <property type="match status" value="1"/>
</dbReference>
<evidence type="ECO:0000313" key="7">
    <source>
        <dbReference type="Proteomes" id="UP000505355"/>
    </source>
</evidence>
<feature type="transmembrane region" description="Helical" evidence="4">
    <location>
        <begin position="6"/>
        <end position="23"/>
    </location>
</feature>
<dbReference type="KEGG" id="mmab:HQ865_02000"/>
<evidence type="ECO:0000256" key="1">
    <source>
        <dbReference type="ARBA" id="ARBA00006739"/>
    </source>
</evidence>
<comment type="similarity">
    <text evidence="1">Belongs to the glycosyltransferase 2 family.</text>
</comment>
<evidence type="ECO:0000259" key="5">
    <source>
        <dbReference type="Pfam" id="PF00535"/>
    </source>
</evidence>
<dbReference type="PANTHER" id="PTHR43630:SF1">
    <property type="entry name" value="POLY-BETA-1,6-N-ACETYL-D-GLUCOSAMINE SYNTHASE"/>
    <property type="match status" value="1"/>
</dbReference>
<keyword evidence="7" id="KW-1185">Reference proteome</keyword>
<dbReference type="EMBL" id="CP054139">
    <property type="protein sequence ID" value="QKJ28578.1"/>
    <property type="molecule type" value="Genomic_DNA"/>
</dbReference>
<keyword evidence="4" id="KW-1133">Transmembrane helix</keyword>
<evidence type="ECO:0000313" key="6">
    <source>
        <dbReference type="EMBL" id="QKJ28578.1"/>
    </source>
</evidence>
<dbReference type="InterPro" id="IPR001173">
    <property type="entry name" value="Glyco_trans_2-like"/>
</dbReference>
<dbReference type="InterPro" id="IPR029044">
    <property type="entry name" value="Nucleotide-diphossugar_trans"/>
</dbReference>
<accession>A0A7D4U8Y0</accession>
<organism evidence="6 7">
    <name type="scientific">Mucilaginibacter mali</name>
    <dbReference type="NCBI Taxonomy" id="2740462"/>
    <lineage>
        <taxon>Bacteria</taxon>
        <taxon>Pseudomonadati</taxon>
        <taxon>Bacteroidota</taxon>
        <taxon>Sphingobacteriia</taxon>
        <taxon>Sphingobacteriales</taxon>
        <taxon>Sphingobacteriaceae</taxon>
        <taxon>Mucilaginibacter</taxon>
    </lineage>
</organism>
<evidence type="ECO:0000256" key="2">
    <source>
        <dbReference type="ARBA" id="ARBA00022676"/>
    </source>
</evidence>
<keyword evidence="4" id="KW-0472">Membrane</keyword>
<name>A0A7D4U8Y0_9SPHI</name>
<reference evidence="6 7" key="1">
    <citation type="submission" date="2020-05" db="EMBL/GenBank/DDBJ databases">
        <title>Mucilaginibacter mali sp. nov.</title>
        <authorList>
            <person name="Kim H.S."/>
            <person name="Lee K.C."/>
            <person name="Suh M.K."/>
            <person name="Kim J.-S."/>
            <person name="Han K.-I."/>
            <person name="Eom M.K."/>
            <person name="Shin Y.K."/>
            <person name="Lee J.-S."/>
        </authorList>
    </citation>
    <scope>NUCLEOTIDE SEQUENCE [LARGE SCALE GENOMIC DNA]</scope>
    <source>
        <strain evidence="6 7">G2-14</strain>
    </source>
</reference>
<keyword evidence="2" id="KW-0328">Glycosyltransferase</keyword>
<gene>
    <name evidence="6" type="ORF">HQ865_02000</name>
</gene>
<evidence type="ECO:0000256" key="3">
    <source>
        <dbReference type="ARBA" id="ARBA00022679"/>
    </source>
</evidence>
<keyword evidence="3 6" id="KW-0808">Transferase</keyword>
<dbReference type="PANTHER" id="PTHR43630">
    <property type="entry name" value="POLY-BETA-1,6-N-ACETYL-D-GLUCOSAMINE SYNTHASE"/>
    <property type="match status" value="1"/>
</dbReference>